<gene>
    <name evidence="3" type="ORF">THAPSDRAFT_6531</name>
</gene>
<dbReference type="PANTHER" id="PTHR21549:SF1">
    <property type="entry name" value="COILED-COIL DOMAIN-CONTAINING PROTEIN 148"/>
    <property type="match status" value="1"/>
</dbReference>
<dbReference type="Proteomes" id="UP000001449">
    <property type="component" value="Chromosome 6"/>
</dbReference>
<organism evidence="3 4">
    <name type="scientific">Thalassiosira pseudonana</name>
    <name type="common">Marine diatom</name>
    <name type="synonym">Cyclotella nana</name>
    <dbReference type="NCBI Taxonomy" id="35128"/>
    <lineage>
        <taxon>Eukaryota</taxon>
        <taxon>Sar</taxon>
        <taxon>Stramenopiles</taxon>
        <taxon>Ochrophyta</taxon>
        <taxon>Bacillariophyta</taxon>
        <taxon>Coscinodiscophyceae</taxon>
        <taxon>Thalassiosirophycidae</taxon>
        <taxon>Thalassiosirales</taxon>
        <taxon>Thalassiosiraceae</taxon>
        <taxon>Thalassiosira</taxon>
    </lineage>
</organism>
<dbReference type="EMBL" id="CM000643">
    <property type="protein sequence ID" value="EED91742.1"/>
    <property type="molecule type" value="Genomic_DNA"/>
</dbReference>
<dbReference type="AlphaFoldDB" id="B8C4K9"/>
<proteinExistence type="predicted"/>
<accession>B8C4K9</accession>
<dbReference type="RefSeq" id="XP_002291635.1">
    <property type="nucleotide sequence ID" value="XM_002291599.1"/>
</dbReference>
<dbReference type="PANTHER" id="PTHR21549">
    <property type="entry name" value="MUTATED IN BLADDER CANCER 1"/>
    <property type="match status" value="1"/>
</dbReference>
<evidence type="ECO:0000313" key="3">
    <source>
        <dbReference type="EMBL" id="EED91742.1"/>
    </source>
</evidence>
<dbReference type="KEGG" id="tps:THAPSDRAFT_6531"/>
<protein>
    <submittedName>
        <fullName evidence="3">Uncharacterized protein</fullName>
    </submittedName>
</protein>
<dbReference type="HOGENOM" id="CLU_464262_0_0_1"/>
<evidence type="ECO:0000313" key="4">
    <source>
        <dbReference type="Proteomes" id="UP000001449"/>
    </source>
</evidence>
<dbReference type="eggNOG" id="ENOG502TCZY">
    <property type="taxonomic scope" value="Eukaryota"/>
</dbReference>
<reference evidence="3 4" key="1">
    <citation type="journal article" date="2004" name="Science">
        <title>The genome of the diatom Thalassiosira pseudonana: ecology, evolution, and metabolism.</title>
        <authorList>
            <person name="Armbrust E.V."/>
            <person name="Berges J.A."/>
            <person name="Bowler C."/>
            <person name="Green B.R."/>
            <person name="Martinez D."/>
            <person name="Putnam N.H."/>
            <person name="Zhou S."/>
            <person name="Allen A.E."/>
            <person name="Apt K.E."/>
            <person name="Bechner M."/>
            <person name="Brzezinski M.A."/>
            <person name="Chaal B.K."/>
            <person name="Chiovitti A."/>
            <person name="Davis A.K."/>
            <person name="Demarest M.S."/>
            <person name="Detter J.C."/>
            <person name="Glavina T."/>
            <person name="Goodstein D."/>
            <person name="Hadi M.Z."/>
            <person name="Hellsten U."/>
            <person name="Hildebrand M."/>
            <person name="Jenkins B.D."/>
            <person name="Jurka J."/>
            <person name="Kapitonov V.V."/>
            <person name="Kroger N."/>
            <person name="Lau W.W."/>
            <person name="Lane T.W."/>
            <person name="Larimer F.W."/>
            <person name="Lippmeier J.C."/>
            <person name="Lucas S."/>
            <person name="Medina M."/>
            <person name="Montsant A."/>
            <person name="Obornik M."/>
            <person name="Parker M.S."/>
            <person name="Palenik B."/>
            <person name="Pazour G.J."/>
            <person name="Richardson P.M."/>
            <person name="Rynearson T.A."/>
            <person name="Saito M.A."/>
            <person name="Schwartz D.C."/>
            <person name="Thamatrakoln K."/>
            <person name="Valentin K."/>
            <person name="Vardi A."/>
            <person name="Wilkerson F.P."/>
            <person name="Rokhsar D.S."/>
        </authorList>
    </citation>
    <scope>NUCLEOTIDE SEQUENCE [LARGE SCALE GENOMIC DNA]</scope>
    <source>
        <strain evidence="3 4">CCMP1335</strain>
    </source>
</reference>
<keyword evidence="1 2" id="KW-0175">Coiled coil</keyword>
<feature type="coiled-coil region" evidence="2">
    <location>
        <begin position="311"/>
        <end position="411"/>
    </location>
</feature>
<dbReference type="InParanoid" id="B8C4K9"/>
<keyword evidence="4" id="KW-1185">Reference proteome</keyword>
<dbReference type="PaxDb" id="35128-Thaps6531"/>
<name>B8C4K9_THAPS</name>
<dbReference type="InterPro" id="IPR039902">
    <property type="entry name" value="CCDC148/CCDC112"/>
</dbReference>
<dbReference type="OMA" id="RMIPRRE"/>
<dbReference type="GeneID" id="7446338"/>
<reference evidence="3 4" key="2">
    <citation type="journal article" date="2008" name="Nature">
        <title>The Phaeodactylum genome reveals the evolutionary history of diatom genomes.</title>
        <authorList>
            <person name="Bowler C."/>
            <person name="Allen A.E."/>
            <person name="Badger J.H."/>
            <person name="Grimwood J."/>
            <person name="Jabbari K."/>
            <person name="Kuo A."/>
            <person name="Maheswari U."/>
            <person name="Martens C."/>
            <person name="Maumus F."/>
            <person name="Otillar R.P."/>
            <person name="Rayko E."/>
            <person name="Salamov A."/>
            <person name="Vandepoele K."/>
            <person name="Beszteri B."/>
            <person name="Gruber A."/>
            <person name="Heijde M."/>
            <person name="Katinka M."/>
            <person name="Mock T."/>
            <person name="Valentin K."/>
            <person name="Verret F."/>
            <person name="Berges J.A."/>
            <person name="Brownlee C."/>
            <person name="Cadoret J.P."/>
            <person name="Chiovitti A."/>
            <person name="Choi C.J."/>
            <person name="Coesel S."/>
            <person name="De Martino A."/>
            <person name="Detter J.C."/>
            <person name="Durkin C."/>
            <person name="Falciatore A."/>
            <person name="Fournet J."/>
            <person name="Haruta M."/>
            <person name="Huysman M.J."/>
            <person name="Jenkins B.D."/>
            <person name="Jiroutova K."/>
            <person name="Jorgensen R.E."/>
            <person name="Joubert Y."/>
            <person name="Kaplan A."/>
            <person name="Kroger N."/>
            <person name="Kroth P.G."/>
            <person name="La Roche J."/>
            <person name="Lindquist E."/>
            <person name="Lommer M."/>
            <person name="Martin-Jezequel V."/>
            <person name="Lopez P.J."/>
            <person name="Lucas S."/>
            <person name="Mangogna M."/>
            <person name="McGinnis K."/>
            <person name="Medlin L.K."/>
            <person name="Montsant A."/>
            <person name="Oudot-Le Secq M.P."/>
            <person name="Napoli C."/>
            <person name="Obornik M."/>
            <person name="Parker M.S."/>
            <person name="Petit J.L."/>
            <person name="Porcel B.M."/>
            <person name="Poulsen N."/>
            <person name="Robison M."/>
            <person name="Rychlewski L."/>
            <person name="Rynearson T.A."/>
            <person name="Schmutz J."/>
            <person name="Shapiro H."/>
            <person name="Siaut M."/>
            <person name="Stanley M."/>
            <person name="Sussman M.R."/>
            <person name="Taylor A.R."/>
            <person name="Vardi A."/>
            <person name="von Dassow P."/>
            <person name="Vyverman W."/>
            <person name="Willis A."/>
            <person name="Wyrwicz L.S."/>
            <person name="Rokhsar D.S."/>
            <person name="Weissenbach J."/>
            <person name="Armbrust E.V."/>
            <person name="Green B.R."/>
            <person name="Van de Peer Y."/>
            <person name="Grigoriev I.V."/>
        </authorList>
    </citation>
    <scope>NUCLEOTIDE SEQUENCE [LARGE SCALE GENOMIC DNA]</scope>
    <source>
        <strain evidence="3 4">CCMP1335</strain>
    </source>
</reference>
<evidence type="ECO:0000256" key="2">
    <source>
        <dbReference type="SAM" id="Coils"/>
    </source>
</evidence>
<evidence type="ECO:0000256" key="1">
    <source>
        <dbReference type="ARBA" id="ARBA00023054"/>
    </source>
</evidence>
<sequence length="588" mass="68699">MFGTRHNDALSTFEDNDPFAGLQANLSDFQRKERVKSKQTKEIFDWIKENRRLKSTEEAFVEQISQITNNVIVDVRRVILFGKCRDNDVVISSIVQSLQADLVTLQTKPITSFQGQDITSLVAAIRERIQDLTNQHDSNDRIEKFAQLLIEMKEKLSCVKEELDKRCTRASLEAKKSRLALSKVSDDDERSKTDALPDKLTHALTSLRTAKLRQLDTIDANGEIDVLEHCLTKEFLDARTKYDDVLVELSQNEYNDESNWDEKSDAIFKSTLSISKTNSDRSVQLLKRLRKALPEKSEEEITTYLKCHETKKKLNRQKQIAIDEYDTKRTELIKQGLKDIASLRVELEKQYSCMKEQVKNSQKNQEFRLRLKLLRKHREEMQQEEVSRQYHEQAKEAYDKHEKETSLLQRQLQTKQAIWKSHSDKMFEKEEERHDVFQQFYKKEVSRITNNRANEERTMHRQDQHNIKLLSQQKAASEATKAEERRLQRLSALAASVPYYRNIVTTSSDIYKTTEARKNDVYAGRGELADFQSGKFKSFTEERVFSDSKFRLGNALHEAGVANTTYARDVIRRMIPRREEHTTGIKPY</sequence>